<feature type="transmembrane region" description="Helical" evidence="1">
    <location>
        <begin position="272"/>
        <end position="292"/>
    </location>
</feature>
<protein>
    <recommendedName>
        <fullName evidence="4">Cytochrome b561 bacterial/Ni-hydrogenase domain-containing protein</fullName>
    </recommendedName>
</protein>
<evidence type="ECO:0008006" key="4">
    <source>
        <dbReference type="Google" id="ProtNLM"/>
    </source>
</evidence>
<feature type="transmembrane region" description="Helical" evidence="1">
    <location>
        <begin position="223"/>
        <end position="252"/>
    </location>
</feature>
<evidence type="ECO:0000313" key="3">
    <source>
        <dbReference type="Proteomes" id="UP001157069"/>
    </source>
</evidence>
<keyword evidence="1" id="KW-1133">Transmembrane helix</keyword>
<accession>A0ABQ6JSI1</accession>
<comment type="caution">
    <text evidence="2">The sequence shown here is derived from an EMBL/GenBank/DDBJ whole genome shotgun (WGS) entry which is preliminary data.</text>
</comment>
<dbReference type="InterPro" id="IPR016174">
    <property type="entry name" value="Di-haem_cyt_TM"/>
</dbReference>
<feature type="transmembrane region" description="Helical" evidence="1">
    <location>
        <begin position="119"/>
        <end position="144"/>
    </location>
</feature>
<sequence>MGSLPWSLVTTEPTPASGRRWMRWLVVGIVLVLLAAAVVLFARWLRGLEPVAEFIERFPGSYPLPDDAPVGLPAWLGWQHFFNLFLLVLIVRTGLTSRLEKRPPALWTSKRNRKRRMSITVWLHLSLDVFWIANGVIYVVLLFATGQWMRIVPTSWDVIPNALSAGLQYASLDWPLENSWVNYNSLQQLSYFTTVFVAAPLAIVTGARMSAFWPRHADRLNRAYPFAVAQAVHLPVMIYFVAFVVAHVTLVLLTGALRNLNYMFASRDAGDWIGFGVFALALLAIAAGWALIRPTVIDRIAAAFGEVLRR</sequence>
<feature type="transmembrane region" description="Helical" evidence="1">
    <location>
        <begin position="189"/>
        <end position="211"/>
    </location>
</feature>
<feature type="transmembrane region" description="Helical" evidence="1">
    <location>
        <begin position="21"/>
        <end position="45"/>
    </location>
</feature>
<evidence type="ECO:0000256" key="1">
    <source>
        <dbReference type="SAM" id="Phobius"/>
    </source>
</evidence>
<proteinExistence type="predicted"/>
<keyword evidence="3" id="KW-1185">Reference proteome</keyword>
<dbReference type="SUPFAM" id="SSF81342">
    <property type="entry name" value="Transmembrane di-heme cytochromes"/>
    <property type="match status" value="1"/>
</dbReference>
<evidence type="ECO:0000313" key="2">
    <source>
        <dbReference type="EMBL" id="GMA90944.1"/>
    </source>
</evidence>
<dbReference type="Proteomes" id="UP001157069">
    <property type="component" value="Unassembled WGS sequence"/>
</dbReference>
<dbReference type="EMBL" id="BSVA01000001">
    <property type="protein sequence ID" value="GMA90944.1"/>
    <property type="molecule type" value="Genomic_DNA"/>
</dbReference>
<name>A0ABQ6JSI1_9MICO</name>
<reference evidence="3" key="1">
    <citation type="journal article" date="2019" name="Int. J. Syst. Evol. Microbiol.">
        <title>The Global Catalogue of Microorganisms (GCM) 10K type strain sequencing project: providing services to taxonomists for standard genome sequencing and annotation.</title>
        <authorList>
            <consortium name="The Broad Institute Genomics Platform"/>
            <consortium name="The Broad Institute Genome Sequencing Center for Infectious Disease"/>
            <person name="Wu L."/>
            <person name="Ma J."/>
        </authorList>
    </citation>
    <scope>NUCLEOTIDE SEQUENCE [LARGE SCALE GENOMIC DNA]</scope>
    <source>
        <strain evidence="3">NBRC 108755</strain>
    </source>
</reference>
<keyword evidence="1" id="KW-0812">Transmembrane</keyword>
<gene>
    <name evidence="2" type="ORF">GCM10025869_14730</name>
</gene>
<keyword evidence="1" id="KW-0472">Membrane</keyword>
<organism evidence="2 3">
    <name type="scientific">Homoserinibacter gongjuensis</name>
    <dbReference type="NCBI Taxonomy" id="1162968"/>
    <lineage>
        <taxon>Bacteria</taxon>
        <taxon>Bacillati</taxon>
        <taxon>Actinomycetota</taxon>
        <taxon>Actinomycetes</taxon>
        <taxon>Micrococcales</taxon>
        <taxon>Microbacteriaceae</taxon>
        <taxon>Homoserinibacter</taxon>
    </lineage>
</organism>
<dbReference type="Gene3D" id="1.20.950.20">
    <property type="entry name" value="Transmembrane di-heme cytochromes, Chain C"/>
    <property type="match status" value="1"/>
</dbReference>